<reference evidence="1 2" key="1">
    <citation type="submission" date="2023-07" db="EMBL/GenBank/DDBJ databases">
        <title>Sorghum-associated microbial communities from plants grown in Nebraska, USA.</title>
        <authorList>
            <person name="Schachtman D."/>
        </authorList>
    </citation>
    <scope>NUCLEOTIDE SEQUENCE [LARGE SCALE GENOMIC DNA]</scope>
    <source>
        <strain evidence="1 2">BE211</strain>
    </source>
</reference>
<dbReference type="Proteomes" id="UP001258181">
    <property type="component" value="Unassembled WGS sequence"/>
</dbReference>
<protein>
    <submittedName>
        <fullName evidence="1">Uncharacterized DUF497 family protein</fullName>
    </submittedName>
</protein>
<comment type="caution">
    <text evidence="1">The sequence shown here is derived from an EMBL/GenBank/DDBJ whole genome shotgun (WGS) entry which is preliminary data.</text>
</comment>
<dbReference type="Pfam" id="PF24711">
    <property type="entry name" value="YxiG"/>
    <property type="match status" value="1"/>
</dbReference>
<evidence type="ECO:0000313" key="1">
    <source>
        <dbReference type="EMBL" id="MDR7073212.1"/>
    </source>
</evidence>
<keyword evidence="2" id="KW-1185">Reference proteome</keyword>
<proteinExistence type="predicted"/>
<evidence type="ECO:0000313" key="2">
    <source>
        <dbReference type="Proteomes" id="UP001258181"/>
    </source>
</evidence>
<organism evidence="1 2">
    <name type="scientific">Fictibacillus barbaricus</name>
    <dbReference type="NCBI Taxonomy" id="182136"/>
    <lineage>
        <taxon>Bacteria</taxon>
        <taxon>Bacillati</taxon>
        <taxon>Bacillota</taxon>
        <taxon>Bacilli</taxon>
        <taxon>Bacillales</taxon>
        <taxon>Fictibacillaceae</taxon>
        <taxon>Fictibacillus</taxon>
    </lineage>
</organism>
<dbReference type="EMBL" id="JAVDWA010000003">
    <property type="protein sequence ID" value="MDR7073212.1"/>
    <property type="molecule type" value="Genomic_DNA"/>
</dbReference>
<accession>A0ABU1U198</accession>
<dbReference type="RefSeq" id="WP_310258719.1">
    <property type="nucleotide sequence ID" value="NZ_JAVDWA010000003.1"/>
</dbReference>
<dbReference type="InterPro" id="IPR057808">
    <property type="entry name" value="YxiG"/>
</dbReference>
<gene>
    <name evidence="1" type="ORF">J2X07_002198</name>
</gene>
<name>A0ABU1U198_9BACL</name>
<sequence length="140" mass="16288">MNTLKEYLNDLWANVIDDMKIDVVSHSILFKTKAIDGEKITKYIVGFEEVSSFYFLEDSGENRYNLIGRDQDNYLELTSIEFHPKGIGIISIDSKSENWVKQYVSNSNFSIEIWNSMLFIEAKRIVINEKTFDVGYPQLN</sequence>